<dbReference type="SUPFAM" id="SSF51735">
    <property type="entry name" value="NAD(P)-binding Rossmann-fold domains"/>
    <property type="match status" value="1"/>
</dbReference>
<dbReference type="InterPro" id="IPR036291">
    <property type="entry name" value="NAD(P)-bd_dom_sf"/>
</dbReference>
<evidence type="ECO:0000313" key="3">
    <source>
        <dbReference type="EMBL" id="KMV20544.1"/>
    </source>
</evidence>
<dbReference type="InterPro" id="IPR046346">
    <property type="entry name" value="Aminoacid_DH-like_N_sf"/>
</dbReference>
<proteinExistence type="predicted"/>
<protein>
    <submittedName>
        <fullName evidence="3">Glutamate dehydrogenase</fullName>
    </submittedName>
</protein>
<dbReference type="PATRIC" id="fig|451644.5.peg.494"/>
<organism evidence="3 4">
    <name type="scientific">Mycolicibacterium conceptionense</name>
    <dbReference type="NCBI Taxonomy" id="451644"/>
    <lineage>
        <taxon>Bacteria</taxon>
        <taxon>Bacillati</taxon>
        <taxon>Actinomycetota</taxon>
        <taxon>Actinomycetes</taxon>
        <taxon>Mycobacteriales</taxon>
        <taxon>Mycobacteriaceae</taxon>
        <taxon>Mycolicibacterium</taxon>
    </lineage>
</organism>
<dbReference type="Pfam" id="PF21074">
    <property type="entry name" value="GDH_C"/>
    <property type="match status" value="1"/>
</dbReference>
<evidence type="ECO:0000313" key="4">
    <source>
        <dbReference type="Proteomes" id="UP000037594"/>
    </source>
</evidence>
<reference evidence="3 4" key="1">
    <citation type="submission" date="2015-06" db="EMBL/GenBank/DDBJ databases">
        <title>Genome sequence of Mycobacterium conceptionense strain MLE.</title>
        <authorList>
            <person name="Greninger A.L."/>
            <person name="Cunningham G."/>
            <person name="Chiu C.Y."/>
            <person name="Miller S."/>
        </authorList>
    </citation>
    <scope>NUCLEOTIDE SEQUENCE [LARGE SCALE GENOMIC DNA]</scope>
    <source>
        <strain evidence="3 4">MLE</strain>
    </source>
</reference>
<dbReference type="GO" id="GO:0004352">
    <property type="term" value="F:glutamate dehydrogenase (NAD+) activity"/>
    <property type="evidence" value="ECO:0007669"/>
    <property type="project" value="InterPro"/>
</dbReference>
<feature type="domain" description="NAD-glutamate dehydrogenase catalytic" evidence="1">
    <location>
        <begin position="177"/>
        <end position="657"/>
    </location>
</feature>
<accession>A0A0J8X4Z6</accession>
<dbReference type="Pfam" id="PF21078">
    <property type="entry name" value="GDH_HM3"/>
    <property type="match status" value="1"/>
</dbReference>
<dbReference type="SUPFAM" id="SSF53223">
    <property type="entry name" value="Aminoacid dehydrogenase-like, N-terminal domain"/>
    <property type="match status" value="1"/>
</dbReference>
<name>A0A0J8X4Z6_9MYCO</name>
<sequence length="874" mass="93946">MAVRPAMAETLSVESPSARVHFTVNEAGARAEVRWPGPPPLLAEVCAMFEHFGLRVASYQLTDTGHHYEFGTLPLPRPTLELIARAFEAATAGHWQTDRYAALIPSAGIDWRQAVLIRAASRFTRQTGLGFSPDYIADSLVTAPDFVNALLALFDARFNPAGHTDADQAERADQEVAALVEAATSLDDERIRRALHSFVRAVLRTNWFQAGPDGRPKDYLSFKIDSSRLADVGPVVPYREIYVYSDIVEGIHLRSGPIARGGLRWSSRPEDFRTEVLGLMKTQAVKNAPIVPAGAKGAFVLRNPDAAAADGYRTFIRGMLDITDNIVDGAVRHPDRTVCPDGPDAYLVVAADKGTATFSDLANAIAGEYGFWLGDAFASGGSAGYDHKAMGITARGAWLSVRRHFAEAGHDIDTQPFTVAGIGDMSGDVFGNGMLLSDNIKLVAAFDHRHIFIDPDPDPRASFDERARMFALPSSSWQDYDSTLISAGGGVWSRTAKSIPLSPQARAVLGIEAAEATPDQLISAVLCAPVDLLWNGGVGTYVRADEESDADARDKANDRVRVTASQLRCKVIGEGGNLGLTQQARIAFALSGGRINADFIDNAAGVATSDLEVNIKIALDSGNTGIAQRNTLLAAATDEVAARVLADNAEAILAISIAAAEADSLLDRHIRLIGNLQEVAGVDPQVEGLPAQAELVRRRSMGLGLTRPEIAVLLAQSKNLVTQELLASEIPDDEAFSHCLVDYFPAAIADYARAELSRHPLRREIVATAVAGELINRVGPGTIYRMQERLAVTTAQVARAYATVRDILDLDALWAAELARYSDEGHRIQALLQVRELIEHLTSWVLRTGTAGHTQVSTAISRLVTAAAPQADAV</sequence>
<dbReference type="Gene3D" id="3.40.50.720">
    <property type="entry name" value="NAD(P)-binding Rossmann-like Domain"/>
    <property type="match status" value="1"/>
</dbReference>
<dbReference type="Proteomes" id="UP000037594">
    <property type="component" value="Unassembled WGS sequence"/>
</dbReference>
<dbReference type="GO" id="GO:0006538">
    <property type="term" value="P:L-glutamate catabolic process"/>
    <property type="evidence" value="ECO:0007669"/>
    <property type="project" value="InterPro"/>
</dbReference>
<gene>
    <name evidence="3" type="ORF">ACT17_02465</name>
</gene>
<dbReference type="PANTHER" id="PTHR43403:SF1">
    <property type="entry name" value="NAD-SPECIFIC GLUTAMATE DEHYDROGENASE"/>
    <property type="match status" value="1"/>
</dbReference>
<dbReference type="EMBL" id="LFOD01000001">
    <property type="protein sequence ID" value="KMV20544.1"/>
    <property type="molecule type" value="Genomic_DNA"/>
</dbReference>
<dbReference type="InterPro" id="IPR007780">
    <property type="entry name" value="NAD_Glu_DH_bac"/>
</dbReference>
<dbReference type="GO" id="GO:0004069">
    <property type="term" value="F:L-aspartate:2-oxoglutarate aminotransferase activity"/>
    <property type="evidence" value="ECO:0007669"/>
    <property type="project" value="InterPro"/>
</dbReference>
<evidence type="ECO:0000259" key="2">
    <source>
        <dbReference type="Pfam" id="PF21074"/>
    </source>
</evidence>
<evidence type="ECO:0000259" key="1">
    <source>
        <dbReference type="Pfam" id="PF05088"/>
    </source>
</evidence>
<comment type="caution">
    <text evidence="3">The sequence shown here is derived from an EMBL/GenBank/DDBJ whole genome shotgun (WGS) entry which is preliminary data.</text>
</comment>
<dbReference type="Pfam" id="PF05088">
    <property type="entry name" value="Bac_GDH_CD"/>
    <property type="match status" value="1"/>
</dbReference>
<dbReference type="PANTHER" id="PTHR43403">
    <property type="entry name" value="NAD-SPECIFIC GLUTAMATE DEHYDROGENASE"/>
    <property type="match status" value="1"/>
</dbReference>
<dbReference type="InterPro" id="IPR049056">
    <property type="entry name" value="NAD_Glu_DH_HM3"/>
</dbReference>
<dbReference type="AlphaFoldDB" id="A0A0J8X4Z6"/>
<feature type="domain" description="NAD-specific glutamate dehydrogenase C-terminal" evidence="2">
    <location>
        <begin position="702"/>
        <end position="865"/>
    </location>
</feature>
<dbReference type="InterPro" id="IPR028971">
    <property type="entry name" value="NAD-GDH_cat"/>
</dbReference>
<dbReference type="InterPro" id="IPR048381">
    <property type="entry name" value="GDH_C"/>
</dbReference>